<sequence>MPDLCKGLCSEDRIGGIMAKLTNAADMAGTVGVDPTAFRQALRNAKFPWHKRNADWIVELDSAEHSSMRTVLVTLLKRKKPDADRT</sequence>
<dbReference type="EMBL" id="MZXV01000013">
    <property type="protein sequence ID" value="PZV39738.1"/>
    <property type="molecule type" value="Genomic_DNA"/>
</dbReference>
<evidence type="ECO:0000313" key="2">
    <source>
        <dbReference type="Proteomes" id="UP000248616"/>
    </source>
</evidence>
<reference evidence="2" key="1">
    <citation type="submission" date="2017-03" db="EMBL/GenBank/DDBJ databases">
        <authorList>
            <person name="Safronova V.I."/>
            <person name="Sazanova A.L."/>
            <person name="Chirak E.R."/>
        </authorList>
    </citation>
    <scope>NUCLEOTIDE SEQUENCE [LARGE SCALE GENOMIC DNA]</scope>
    <source>
        <strain evidence="2">Ach-343</strain>
    </source>
</reference>
<gene>
    <name evidence="1" type="ORF">B5V02_07360</name>
</gene>
<proteinExistence type="predicted"/>
<name>A0A2W7CDX2_9HYPH</name>
<keyword evidence="2" id="KW-1185">Reference proteome</keyword>
<dbReference type="Proteomes" id="UP000248616">
    <property type="component" value="Unassembled WGS sequence"/>
</dbReference>
<evidence type="ECO:0000313" key="1">
    <source>
        <dbReference type="EMBL" id="PZV39738.1"/>
    </source>
</evidence>
<protein>
    <submittedName>
        <fullName evidence="1">Uncharacterized protein</fullName>
    </submittedName>
</protein>
<dbReference type="AlphaFoldDB" id="A0A2W7CDX2"/>
<accession>A0A2W7CDX2</accession>
<comment type="caution">
    <text evidence="1">The sequence shown here is derived from an EMBL/GenBank/DDBJ whole genome shotgun (WGS) entry which is preliminary data.</text>
</comment>
<organism evidence="1 2">
    <name type="scientific">Mesorhizobium kowhaii</name>
    <dbReference type="NCBI Taxonomy" id="1300272"/>
    <lineage>
        <taxon>Bacteria</taxon>
        <taxon>Pseudomonadati</taxon>
        <taxon>Pseudomonadota</taxon>
        <taxon>Alphaproteobacteria</taxon>
        <taxon>Hyphomicrobiales</taxon>
        <taxon>Phyllobacteriaceae</taxon>
        <taxon>Mesorhizobium</taxon>
    </lineage>
</organism>